<protein>
    <submittedName>
        <fullName evidence="1">Uncharacterized protein</fullName>
    </submittedName>
</protein>
<evidence type="ECO:0000313" key="2">
    <source>
        <dbReference type="Proteomes" id="UP000531231"/>
    </source>
</evidence>
<dbReference type="RefSeq" id="WP_151158038.1">
    <property type="nucleotide sequence ID" value="NZ_JACHIL010000007.1"/>
</dbReference>
<dbReference type="AlphaFoldDB" id="A0A7W8ERM5"/>
<dbReference type="Proteomes" id="UP000531231">
    <property type="component" value="Unassembled WGS sequence"/>
</dbReference>
<keyword evidence="2" id="KW-1185">Reference proteome</keyword>
<dbReference type="EMBL" id="JACHIL010000007">
    <property type="protein sequence ID" value="MBB5092672.1"/>
    <property type="molecule type" value="Genomic_DNA"/>
</dbReference>
<gene>
    <name evidence="1" type="ORF">HNQ68_003235</name>
</gene>
<accession>A0A7W8ERM5</accession>
<comment type="caution">
    <text evidence="1">The sequence shown here is derived from an EMBL/GenBank/DDBJ whole genome shotgun (WGS) entry which is preliminary data.</text>
</comment>
<evidence type="ECO:0000313" key="1">
    <source>
        <dbReference type="EMBL" id="MBB5092672.1"/>
    </source>
</evidence>
<organism evidence="1 2">
    <name type="scientific">Pseudochrobactrum saccharolyticum</name>
    <dbReference type="NCBI Taxonomy" id="354352"/>
    <lineage>
        <taxon>Bacteria</taxon>
        <taxon>Pseudomonadati</taxon>
        <taxon>Pseudomonadota</taxon>
        <taxon>Alphaproteobacteria</taxon>
        <taxon>Hyphomicrobiales</taxon>
        <taxon>Brucellaceae</taxon>
        <taxon>Pseudochrobactrum</taxon>
    </lineage>
</organism>
<sequence>MTDIFNWKPDDDQIYISDYGSQTQLGSGVDFNKYNERFFIMDARDCTLTLKATENTSPNFTSWPDKRSGSGYGSHPEIIVRQGAFQLIGLSQFNCGSSGDPIYPDFVNISVSDSGHFTVGSQFVYFSSLKKDSVDQPKINVTENGKFDVNADYIFASSGWIDAADNAVVNFTAAQFFAEFASGLPTLTLLPRFTLGAGSPVFNFIGTSPDVTIVDFMYETYQEGLFNFKSDSKGKFVFKGIGNAFQQTAMLNYKLIAVDGITDTAYVKRKLNMNMTDSFVNGDLVVQLK</sequence>
<proteinExistence type="predicted"/>
<reference evidence="1 2" key="1">
    <citation type="submission" date="2020-08" db="EMBL/GenBank/DDBJ databases">
        <title>Genomic Encyclopedia of Type Strains, Phase IV (KMG-IV): sequencing the most valuable type-strain genomes for metagenomic binning, comparative biology and taxonomic classification.</title>
        <authorList>
            <person name="Goeker M."/>
        </authorList>
    </citation>
    <scope>NUCLEOTIDE SEQUENCE [LARGE SCALE GENOMIC DNA]</scope>
    <source>
        <strain evidence="1 2">DSM 25620</strain>
    </source>
</reference>
<name>A0A7W8ERM5_9HYPH</name>